<keyword evidence="5" id="KW-0808">Transferase</keyword>
<keyword evidence="8 10" id="KW-1133">Transmembrane helix</keyword>
<evidence type="ECO:0000256" key="2">
    <source>
        <dbReference type="ARBA" id="ARBA00004687"/>
    </source>
</evidence>
<keyword evidence="4" id="KW-0328">Glycosyltransferase</keyword>
<evidence type="ECO:0000256" key="4">
    <source>
        <dbReference type="ARBA" id="ARBA00022676"/>
    </source>
</evidence>
<dbReference type="RefSeq" id="WP_353865082.1">
    <property type="nucleotide sequence ID" value="NZ_CP088295.1"/>
</dbReference>
<organism evidence="11 12">
    <name type="scientific">Svornostia abyssi</name>
    <dbReference type="NCBI Taxonomy" id="2898438"/>
    <lineage>
        <taxon>Bacteria</taxon>
        <taxon>Bacillati</taxon>
        <taxon>Actinomycetota</taxon>
        <taxon>Thermoleophilia</taxon>
        <taxon>Solirubrobacterales</taxon>
        <taxon>Baekduiaceae</taxon>
        <taxon>Svornostia</taxon>
    </lineage>
</organism>
<keyword evidence="3" id="KW-0337">GPI-anchor biosynthesis</keyword>
<evidence type="ECO:0000256" key="10">
    <source>
        <dbReference type="SAM" id="Phobius"/>
    </source>
</evidence>
<protein>
    <recommendedName>
        <fullName evidence="13">Glycosyltransferase RgtA/B/C/D-like domain-containing protein</fullName>
    </recommendedName>
</protein>
<evidence type="ECO:0000256" key="6">
    <source>
        <dbReference type="ARBA" id="ARBA00022692"/>
    </source>
</evidence>
<evidence type="ECO:0000256" key="3">
    <source>
        <dbReference type="ARBA" id="ARBA00022502"/>
    </source>
</evidence>
<comment type="pathway">
    <text evidence="2">Glycolipid biosynthesis; glycosylphosphatidylinositol-anchor biosynthesis.</text>
</comment>
<reference evidence="12" key="1">
    <citation type="submission" date="2021-11" db="EMBL/GenBank/DDBJ databases">
        <title>Cultivation dependent microbiological survey of springs from the worlds oldest radium mine currently devoted to the extraction of radon-saturated water.</title>
        <authorList>
            <person name="Kapinusova G."/>
            <person name="Smrhova T."/>
            <person name="Strejcek M."/>
            <person name="Suman J."/>
            <person name="Jani K."/>
            <person name="Pajer P."/>
            <person name="Uhlik O."/>
        </authorList>
    </citation>
    <scope>NUCLEOTIDE SEQUENCE [LARGE SCALE GENOMIC DNA]</scope>
    <source>
        <strain evidence="12">J379</strain>
    </source>
</reference>
<evidence type="ECO:0000256" key="8">
    <source>
        <dbReference type="ARBA" id="ARBA00022989"/>
    </source>
</evidence>
<evidence type="ECO:0000256" key="1">
    <source>
        <dbReference type="ARBA" id="ARBA00004477"/>
    </source>
</evidence>
<evidence type="ECO:0000313" key="11">
    <source>
        <dbReference type="EMBL" id="UUY04607.1"/>
    </source>
</evidence>
<keyword evidence="12" id="KW-1185">Reference proteome</keyword>
<keyword evidence="6 10" id="KW-0812">Transmembrane</keyword>
<feature type="transmembrane region" description="Helical" evidence="10">
    <location>
        <begin position="366"/>
        <end position="385"/>
    </location>
</feature>
<feature type="transmembrane region" description="Helical" evidence="10">
    <location>
        <begin position="394"/>
        <end position="415"/>
    </location>
</feature>
<comment type="subcellular location">
    <subcellularLocation>
        <location evidence="1">Endoplasmic reticulum membrane</location>
        <topology evidence="1">Multi-pass membrane protein</topology>
    </subcellularLocation>
</comment>
<feature type="transmembrane region" description="Helical" evidence="10">
    <location>
        <begin position="343"/>
        <end position="360"/>
    </location>
</feature>
<proteinExistence type="predicted"/>
<keyword evidence="9 10" id="KW-0472">Membrane</keyword>
<evidence type="ECO:0000256" key="9">
    <source>
        <dbReference type="ARBA" id="ARBA00023136"/>
    </source>
</evidence>
<dbReference type="InterPro" id="IPR007315">
    <property type="entry name" value="PIG-V/Gpi18"/>
</dbReference>
<dbReference type="Proteomes" id="UP001058860">
    <property type="component" value="Chromosome"/>
</dbReference>
<evidence type="ECO:0000313" key="12">
    <source>
        <dbReference type="Proteomes" id="UP001058860"/>
    </source>
</evidence>
<feature type="transmembrane region" description="Helical" evidence="10">
    <location>
        <begin position="124"/>
        <end position="142"/>
    </location>
</feature>
<feature type="transmembrane region" description="Helical" evidence="10">
    <location>
        <begin position="154"/>
        <end position="176"/>
    </location>
</feature>
<evidence type="ECO:0008006" key="13">
    <source>
        <dbReference type="Google" id="ProtNLM"/>
    </source>
</evidence>
<gene>
    <name evidence="11" type="ORF">LRS13_03470</name>
</gene>
<feature type="transmembrane region" description="Helical" evidence="10">
    <location>
        <begin position="196"/>
        <end position="223"/>
    </location>
</feature>
<dbReference type="EMBL" id="CP088295">
    <property type="protein sequence ID" value="UUY04607.1"/>
    <property type="molecule type" value="Genomic_DNA"/>
</dbReference>
<dbReference type="Pfam" id="PF04188">
    <property type="entry name" value="Mannosyl_trans2"/>
    <property type="match status" value="1"/>
</dbReference>
<sequence>MTPDGTPATPRRPALHRVRAALDTPAWRDALLALWTSRLLVLVAGIVAAAAFGFSARAEDFDPAGYTIGLGSVADVVVAPFARWDSVWFLSIAGDGYDDGARAAFFPLYPVLVGALGTVLGSDLVAGVVVSLVALTAALVALHRLTALDFGDGVARGAVLAVAFFPMSFFLSAVYSEALYLALSVGSFLAARTGRWAWVGVLGGCAAATRSAGIVLLLPLVIIWCKQRDRRPADLAWLALVPAGLGVYVAGLAVAGLDPLAPFDAQEVWFRSFAGPFVGAWDGAVAAWQGGRQLLSGAREPVYFVEAGGDPFLAARHNLEMFAWLVLVIPAVIGVLRRLPLEYGAYVVAALALPLSYPVAPQPLMSFSRFACVLFPLAIWAALWCDGHRWRGRVLLGAGAVGLAVYTGIFATWHWTA</sequence>
<dbReference type="PANTHER" id="PTHR12468:SF2">
    <property type="entry name" value="GPI MANNOSYLTRANSFERASE 2"/>
    <property type="match status" value="1"/>
</dbReference>
<feature type="transmembrane region" description="Helical" evidence="10">
    <location>
        <begin position="32"/>
        <end position="52"/>
    </location>
</feature>
<feature type="transmembrane region" description="Helical" evidence="10">
    <location>
        <begin position="321"/>
        <end position="336"/>
    </location>
</feature>
<evidence type="ECO:0000256" key="5">
    <source>
        <dbReference type="ARBA" id="ARBA00022679"/>
    </source>
</evidence>
<evidence type="ECO:0000256" key="7">
    <source>
        <dbReference type="ARBA" id="ARBA00022824"/>
    </source>
</evidence>
<keyword evidence="7" id="KW-0256">Endoplasmic reticulum</keyword>
<name>A0ABY5PIY2_9ACTN</name>
<accession>A0ABY5PIY2</accession>
<dbReference type="PANTHER" id="PTHR12468">
    <property type="entry name" value="GPI MANNOSYLTRANSFERASE 2"/>
    <property type="match status" value="1"/>
</dbReference>
<feature type="transmembrane region" description="Helical" evidence="10">
    <location>
        <begin position="235"/>
        <end position="257"/>
    </location>
</feature>